<keyword evidence="5" id="KW-0539">Nucleus</keyword>
<accession>A0AAW1MLP4</accession>
<feature type="compositionally biased region" description="Polar residues" evidence="6">
    <location>
        <begin position="120"/>
        <end position="145"/>
    </location>
</feature>
<dbReference type="InterPro" id="IPR003657">
    <property type="entry name" value="WRKY_dom"/>
</dbReference>
<comment type="subcellular location">
    <subcellularLocation>
        <location evidence="1">Nucleus</location>
    </subcellularLocation>
</comment>
<dbReference type="Gene3D" id="2.20.25.80">
    <property type="entry name" value="WRKY domain"/>
    <property type="match status" value="1"/>
</dbReference>
<dbReference type="EMBL" id="JBDFQZ010000002">
    <property type="protein sequence ID" value="KAK9747595.1"/>
    <property type="molecule type" value="Genomic_DNA"/>
</dbReference>
<feature type="region of interest" description="Disordered" evidence="6">
    <location>
        <begin position="108"/>
        <end position="151"/>
    </location>
</feature>
<evidence type="ECO:0000256" key="1">
    <source>
        <dbReference type="ARBA" id="ARBA00004123"/>
    </source>
</evidence>
<dbReference type="SUPFAM" id="SSF118290">
    <property type="entry name" value="WRKY DNA-binding domain"/>
    <property type="match status" value="1"/>
</dbReference>
<dbReference type="PROSITE" id="PS50811">
    <property type="entry name" value="WRKY"/>
    <property type="match status" value="1"/>
</dbReference>
<evidence type="ECO:0000313" key="8">
    <source>
        <dbReference type="EMBL" id="KAK9747595.1"/>
    </source>
</evidence>
<dbReference type="GO" id="GO:0043565">
    <property type="term" value="F:sequence-specific DNA binding"/>
    <property type="evidence" value="ECO:0007669"/>
    <property type="project" value="InterPro"/>
</dbReference>
<evidence type="ECO:0000256" key="3">
    <source>
        <dbReference type="ARBA" id="ARBA00023125"/>
    </source>
</evidence>
<dbReference type="GO" id="GO:0003700">
    <property type="term" value="F:DNA-binding transcription factor activity"/>
    <property type="evidence" value="ECO:0007669"/>
    <property type="project" value="InterPro"/>
</dbReference>
<dbReference type="InterPro" id="IPR044810">
    <property type="entry name" value="WRKY_plant"/>
</dbReference>
<comment type="caution">
    <text evidence="8">The sequence shown here is derived from an EMBL/GenBank/DDBJ whole genome shotgun (WGS) entry which is preliminary data.</text>
</comment>
<dbReference type="Pfam" id="PF03106">
    <property type="entry name" value="WRKY"/>
    <property type="match status" value="1"/>
</dbReference>
<feature type="domain" description="WRKY" evidence="7">
    <location>
        <begin position="189"/>
        <end position="254"/>
    </location>
</feature>
<reference evidence="8" key="1">
    <citation type="submission" date="2024-03" db="EMBL/GenBank/DDBJ databases">
        <title>WGS assembly of Saponaria officinalis var. Norfolk2.</title>
        <authorList>
            <person name="Jenkins J."/>
            <person name="Shu S."/>
            <person name="Grimwood J."/>
            <person name="Barry K."/>
            <person name="Goodstein D."/>
            <person name="Schmutz J."/>
            <person name="Leebens-Mack J."/>
            <person name="Osbourn A."/>
        </authorList>
    </citation>
    <scope>NUCLEOTIDE SEQUENCE [LARGE SCALE GENOMIC DNA]</scope>
    <source>
        <strain evidence="8">JIC</strain>
    </source>
</reference>
<evidence type="ECO:0000256" key="2">
    <source>
        <dbReference type="ARBA" id="ARBA00023015"/>
    </source>
</evidence>
<dbReference type="GO" id="GO:0005634">
    <property type="term" value="C:nucleus"/>
    <property type="evidence" value="ECO:0007669"/>
    <property type="project" value="UniProtKB-SubCell"/>
</dbReference>
<dbReference type="FunFam" id="2.20.25.80:FF:000003">
    <property type="entry name" value="WRKY transcription factor 57"/>
    <property type="match status" value="1"/>
</dbReference>
<keyword evidence="2" id="KW-0805">Transcription regulation</keyword>
<gene>
    <name evidence="8" type="ORF">RND81_02G002300</name>
</gene>
<name>A0AAW1MLP4_SAPOF</name>
<evidence type="ECO:0000259" key="7">
    <source>
        <dbReference type="PROSITE" id="PS50811"/>
    </source>
</evidence>
<evidence type="ECO:0000256" key="5">
    <source>
        <dbReference type="ARBA" id="ARBA00023242"/>
    </source>
</evidence>
<keyword evidence="9" id="KW-1185">Reference proteome</keyword>
<organism evidence="8 9">
    <name type="scientific">Saponaria officinalis</name>
    <name type="common">Common soapwort</name>
    <name type="synonym">Lychnis saponaria</name>
    <dbReference type="NCBI Taxonomy" id="3572"/>
    <lineage>
        <taxon>Eukaryota</taxon>
        <taxon>Viridiplantae</taxon>
        <taxon>Streptophyta</taxon>
        <taxon>Embryophyta</taxon>
        <taxon>Tracheophyta</taxon>
        <taxon>Spermatophyta</taxon>
        <taxon>Magnoliopsida</taxon>
        <taxon>eudicotyledons</taxon>
        <taxon>Gunneridae</taxon>
        <taxon>Pentapetalae</taxon>
        <taxon>Caryophyllales</taxon>
        <taxon>Caryophyllaceae</taxon>
        <taxon>Caryophylleae</taxon>
        <taxon>Saponaria</taxon>
    </lineage>
</organism>
<dbReference type="PANTHER" id="PTHR31221:SF289">
    <property type="entry name" value="WRKY TRANSCRIPTION FACTOR 68"/>
    <property type="match status" value="1"/>
</dbReference>
<evidence type="ECO:0000256" key="4">
    <source>
        <dbReference type="ARBA" id="ARBA00023163"/>
    </source>
</evidence>
<dbReference type="InterPro" id="IPR036576">
    <property type="entry name" value="WRKY_dom_sf"/>
</dbReference>
<dbReference type="SMART" id="SM00774">
    <property type="entry name" value="WRKY"/>
    <property type="match status" value="1"/>
</dbReference>
<protein>
    <recommendedName>
        <fullName evidence="7">WRKY domain-containing protein</fullName>
    </recommendedName>
</protein>
<dbReference type="PANTHER" id="PTHR31221">
    <property type="entry name" value="WRKY TRANSCRIPTION FACTOR PROTEIN 1-RELATED"/>
    <property type="match status" value="1"/>
</dbReference>
<dbReference type="Proteomes" id="UP001443914">
    <property type="component" value="Unassembled WGS sequence"/>
</dbReference>
<keyword evidence="3" id="KW-0238">DNA-binding</keyword>
<dbReference type="AlphaFoldDB" id="A0AAW1MLP4"/>
<sequence length="358" mass="39555">MEIKQAVKMERLVSPFLTQNHSLSSSLSSSSLGFNSETFDNNLSPATTTTTTTATSTSTSTSVGFMELLGLQQDMNSFNPSLFDMVIAGYDQDVSHIITNHHHTSYDDAFTSAPHPAQPTPLSSDSNPESSQVHNNTNLRPTTPNSSSISSASYDDQQLLLLQQQQGTKSKKTKQKRAREARVAFMTKSEVDLLEDGYRWRKYGQKAVKHSPFPRSYYRCTSVSCNVKKRVERSFSDASVVVTTYEGHHTHPCTIMPRGMMAVANFGTGIDATACGYMMPMQMSNNTSLAHHLQMDYVNSSLVPQLNHLGDMSSTNTSTSRSLMSVQDRCRVTPVDVGSIRDNGMLQDIVPPMKNIEQ</sequence>
<proteinExistence type="predicted"/>
<evidence type="ECO:0000256" key="6">
    <source>
        <dbReference type="SAM" id="MobiDB-lite"/>
    </source>
</evidence>
<evidence type="ECO:0000313" key="9">
    <source>
        <dbReference type="Proteomes" id="UP001443914"/>
    </source>
</evidence>
<keyword evidence="4" id="KW-0804">Transcription</keyword>